<dbReference type="Proteomes" id="UP000634647">
    <property type="component" value="Unassembled WGS sequence"/>
</dbReference>
<proteinExistence type="predicted"/>
<dbReference type="AlphaFoldDB" id="A0AAN4UQD0"/>
<comment type="caution">
    <text evidence="2">The sequence shown here is derived from an EMBL/GenBank/DDBJ whole genome shotgun (WGS) entry which is preliminary data.</text>
</comment>
<reference evidence="2" key="3">
    <citation type="submission" date="2023-06" db="EMBL/GenBank/DDBJ databases">
        <authorList>
            <person name="Sun Q."/>
            <person name="Zhou Y."/>
        </authorList>
    </citation>
    <scope>NUCLEOTIDE SEQUENCE</scope>
    <source>
        <strain evidence="2">CGMCC 1.10859</strain>
    </source>
</reference>
<evidence type="ECO:0000313" key="4">
    <source>
        <dbReference type="Proteomes" id="UP000199541"/>
    </source>
</evidence>
<evidence type="ECO:0000313" key="2">
    <source>
        <dbReference type="EMBL" id="GHE00633.1"/>
    </source>
</evidence>
<accession>A0AAN4UQD0</accession>
<reference evidence="3 4" key="2">
    <citation type="submission" date="2016-10" db="EMBL/GenBank/DDBJ databases">
        <authorList>
            <person name="Varghese N."/>
            <person name="Submissions S."/>
        </authorList>
    </citation>
    <scope>NUCLEOTIDE SEQUENCE [LARGE SCALE GENOMIC DNA]</scope>
    <source>
        <strain evidence="3 4">DSM 24802</strain>
    </source>
</reference>
<dbReference type="Proteomes" id="UP000199541">
    <property type="component" value="Unassembled WGS sequence"/>
</dbReference>
<dbReference type="RefSeq" id="WP_035843516.1">
    <property type="nucleotide sequence ID" value="NZ_BNAB01000004.1"/>
</dbReference>
<keyword evidence="4" id="KW-1185">Reference proteome</keyword>
<sequence>MNPNQLVNMIVRMVMRRLINTGVNKGIDLASRRRGASGRPDGGTSGPGQGADGRETSRRARQALRLMRRFGRF</sequence>
<organism evidence="2 5">
    <name type="scientific">Allgaiera indica</name>
    <dbReference type="NCBI Taxonomy" id="765699"/>
    <lineage>
        <taxon>Bacteria</taxon>
        <taxon>Pseudomonadati</taxon>
        <taxon>Pseudomonadota</taxon>
        <taxon>Alphaproteobacteria</taxon>
        <taxon>Rhodobacterales</taxon>
        <taxon>Paracoccaceae</taxon>
        <taxon>Allgaiera</taxon>
    </lineage>
</organism>
<dbReference type="EMBL" id="FNOB01000005">
    <property type="protein sequence ID" value="SDW58547.1"/>
    <property type="molecule type" value="Genomic_DNA"/>
</dbReference>
<feature type="region of interest" description="Disordered" evidence="1">
    <location>
        <begin position="24"/>
        <end position="58"/>
    </location>
</feature>
<protein>
    <submittedName>
        <fullName evidence="2">Uncharacterized protein</fullName>
    </submittedName>
</protein>
<feature type="compositionally biased region" description="Gly residues" evidence="1">
    <location>
        <begin position="40"/>
        <end position="51"/>
    </location>
</feature>
<reference evidence="2" key="1">
    <citation type="journal article" date="2014" name="Int. J. Syst. Evol. Microbiol.">
        <title>Complete genome sequence of Corynebacterium casei LMG S-19264T (=DSM 44701T), isolated from a smear-ripened cheese.</title>
        <authorList>
            <consortium name="US DOE Joint Genome Institute (JGI-PGF)"/>
            <person name="Walter F."/>
            <person name="Albersmeier A."/>
            <person name="Kalinowski J."/>
            <person name="Ruckert C."/>
        </authorList>
    </citation>
    <scope>NUCLEOTIDE SEQUENCE</scope>
    <source>
        <strain evidence="2">CGMCC 1.10859</strain>
    </source>
</reference>
<dbReference type="EMBL" id="BNAB01000004">
    <property type="protein sequence ID" value="GHE00633.1"/>
    <property type="molecule type" value="Genomic_DNA"/>
</dbReference>
<gene>
    <name evidence="2" type="ORF">GCM10008024_12930</name>
    <name evidence="3" type="ORF">SAMN05444006_10522</name>
</gene>
<evidence type="ECO:0000313" key="5">
    <source>
        <dbReference type="Proteomes" id="UP000634647"/>
    </source>
</evidence>
<evidence type="ECO:0000256" key="1">
    <source>
        <dbReference type="SAM" id="MobiDB-lite"/>
    </source>
</evidence>
<evidence type="ECO:0000313" key="3">
    <source>
        <dbReference type="EMBL" id="SDW58547.1"/>
    </source>
</evidence>
<name>A0AAN4UQD0_9RHOB</name>